<evidence type="ECO:0000256" key="5">
    <source>
        <dbReference type="ARBA" id="ARBA00023212"/>
    </source>
</evidence>
<dbReference type="OMA" id="QLSMWLL"/>
<dbReference type="Pfam" id="PF17681">
    <property type="entry name" value="GCP_N_terminal"/>
    <property type="match status" value="1"/>
</dbReference>
<dbReference type="GO" id="GO:0043015">
    <property type="term" value="F:gamma-tubulin binding"/>
    <property type="evidence" value="ECO:0007669"/>
    <property type="project" value="InterPro"/>
</dbReference>
<dbReference type="InterPro" id="IPR040457">
    <property type="entry name" value="GCP_C"/>
</dbReference>
<dbReference type="STRING" id="7222.B4JQ07"/>
<evidence type="ECO:0000256" key="1">
    <source>
        <dbReference type="ARBA" id="ARBA00004267"/>
    </source>
</evidence>
<dbReference type="OrthoDB" id="78652at2759"/>
<dbReference type="GO" id="GO:0000922">
    <property type="term" value="C:spindle pole"/>
    <property type="evidence" value="ECO:0007669"/>
    <property type="project" value="InterPro"/>
</dbReference>
<keyword evidence="3 6" id="KW-0963">Cytoplasm</keyword>
<dbReference type="EMBL" id="CH916372">
    <property type="protein sequence ID" value="EDV98987.1"/>
    <property type="molecule type" value="Genomic_DNA"/>
</dbReference>
<dbReference type="InterPro" id="IPR041470">
    <property type="entry name" value="GCP_N"/>
</dbReference>
<dbReference type="PANTHER" id="PTHR19302:SF27">
    <property type="entry name" value="GAMMA-TUBULIN COMPLEX COMPONENT 4"/>
    <property type="match status" value="1"/>
</dbReference>
<evidence type="ECO:0000256" key="3">
    <source>
        <dbReference type="ARBA" id="ARBA00022490"/>
    </source>
</evidence>
<dbReference type="GO" id="GO:0051011">
    <property type="term" value="F:microtubule minus-end binding"/>
    <property type="evidence" value="ECO:0007669"/>
    <property type="project" value="TreeGrafter"/>
</dbReference>
<dbReference type="AlphaFoldDB" id="B4JQ07"/>
<protein>
    <recommendedName>
        <fullName evidence="6">Gamma-tubulin complex component</fullName>
    </recommendedName>
</protein>
<accession>B4JQ07</accession>
<keyword evidence="4 6" id="KW-0493">Microtubule</keyword>
<dbReference type="KEGG" id="dgr:6567080"/>
<dbReference type="GO" id="GO:0000930">
    <property type="term" value="C:gamma-tubulin complex"/>
    <property type="evidence" value="ECO:0007669"/>
    <property type="project" value="TreeGrafter"/>
</dbReference>
<evidence type="ECO:0000259" key="7">
    <source>
        <dbReference type="Pfam" id="PF04130"/>
    </source>
</evidence>
<comment type="similarity">
    <text evidence="2 6">Belongs to the TUBGCP family.</text>
</comment>
<reference evidence="9 10" key="1">
    <citation type="journal article" date="2007" name="Nature">
        <title>Evolution of genes and genomes on the Drosophila phylogeny.</title>
        <authorList>
            <consortium name="Drosophila 12 Genomes Consortium"/>
            <person name="Clark A.G."/>
            <person name="Eisen M.B."/>
            <person name="Smith D.R."/>
            <person name="Bergman C.M."/>
            <person name="Oliver B."/>
            <person name="Markow T.A."/>
            <person name="Kaufman T.C."/>
            <person name="Kellis M."/>
            <person name="Gelbart W."/>
            <person name="Iyer V.N."/>
            <person name="Pollard D.A."/>
            <person name="Sackton T.B."/>
            <person name="Larracuente A.M."/>
            <person name="Singh N.D."/>
            <person name="Abad J.P."/>
            <person name="Abt D.N."/>
            <person name="Adryan B."/>
            <person name="Aguade M."/>
            <person name="Akashi H."/>
            <person name="Anderson W.W."/>
            <person name="Aquadro C.F."/>
            <person name="Ardell D.H."/>
            <person name="Arguello R."/>
            <person name="Artieri C.G."/>
            <person name="Barbash D.A."/>
            <person name="Barker D."/>
            <person name="Barsanti P."/>
            <person name="Batterham P."/>
            <person name="Batzoglou S."/>
            <person name="Begun D."/>
            <person name="Bhutkar A."/>
            <person name="Blanco E."/>
            <person name="Bosak S.A."/>
            <person name="Bradley R.K."/>
            <person name="Brand A.D."/>
            <person name="Brent M.R."/>
            <person name="Brooks A.N."/>
            <person name="Brown R.H."/>
            <person name="Butlin R.K."/>
            <person name="Caggese C."/>
            <person name="Calvi B.R."/>
            <person name="Bernardo de Carvalho A."/>
            <person name="Caspi A."/>
            <person name="Castrezana S."/>
            <person name="Celniker S.E."/>
            <person name="Chang J.L."/>
            <person name="Chapple C."/>
            <person name="Chatterji S."/>
            <person name="Chinwalla A."/>
            <person name="Civetta A."/>
            <person name="Clifton S.W."/>
            <person name="Comeron J.M."/>
            <person name="Costello J.C."/>
            <person name="Coyne J.A."/>
            <person name="Daub J."/>
            <person name="David R.G."/>
            <person name="Delcher A.L."/>
            <person name="Delehaunty K."/>
            <person name="Do C.B."/>
            <person name="Ebling H."/>
            <person name="Edwards K."/>
            <person name="Eickbush T."/>
            <person name="Evans J.D."/>
            <person name="Filipski A."/>
            <person name="Findeiss S."/>
            <person name="Freyhult E."/>
            <person name="Fulton L."/>
            <person name="Fulton R."/>
            <person name="Garcia A.C."/>
            <person name="Gardiner A."/>
            <person name="Garfield D.A."/>
            <person name="Garvin B.E."/>
            <person name="Gibson G."/>
            <person name="Gilbert D."/>
            <person name="Gnerre S."/>
            <person name="Godfrey J."/>
            <person name="Good R."/>
            <person name="Gotea V."/>
            <person name="Gravely B."/>
            <person name="Greenberg A.J."/>
            <person name="Griffiths-Jones S."/>
            <person name="Gross S."/>
            <person name="Guigo R."/>
            <person name="Gustafson E.A."/>
            <person name="Haerty W."/>
            <person name="Hahn M.W."/>
            <person name="Halligan D.L."/>
            <person name="Halpern A.L."/>
            <person name="Halter G.M."/>
            <person name="Han M.V."/>
            <person name="Heger A."/>
            <person name="Hillier L."/>
            <person name="Hinrichs A.S."/>
            <person name="Holmes I."/>
            <person name="Hoskins R.A."/>
            <person name="Hubisz M.J."/>
            <person name="Hultmark D."/>
            <person name="Huntley M.A."/>
            <person name="Jaffe D.B."/>
            <person name="Jagadeeshan S."/>
            <person name="Jeck W.R."/>
            <person name="Johnson J."/>
            <person name="Jones C.D."/>
            <person name="Jordan W.C."/>
            <person name="Karpen G.H."/>
            <person name="Kataoka E."/>
            <person name="Keightley P.D."/>
            <person name="Kheradpour P."/>
            <person name="Kirkness E.F."/>
            <person name="Koerich L.B."/>
            <person name="Kristiansen K."/>
            <person name="Kudrna D."/>
            <person name="Kulathinal R.J."/>
            <person name="Kumar S."/>
            <person name="Kwok R."/>
            <person name="Lander E."/>
            <person name="Langley C.H."/>
            <person name="Lapoint R."/>
            <person name="Lazzaro B.P."/>
            <person name="Lee S.J."/>
            <person name="Levesque L."/>
            <person name="Li R."/>
            <person name="Lin C.F."/>
            <person name="Lin M.F."/>
            <person name="Lindblad-Toh K."/>
            <person name="Llopart A."/>
            <person name="Long M."/>
            <person name="Low L."/>
            <person name="Lozovsky E."/>
            <person name="Lu J."/>
            <person name="Luo M."/>
            <person name="Machado C.A."/>
            <person name="Makalowski W."/>
            <person name="Marzo M."/>
            <person name="Matsuda M."/>
            <person name="Matzkin L."/>
            <person name="McAllister B."/>
            <person name="McBride C.S."/>
            <person name="McKernan B."/>
            <person name="McKernan K."/>
            <person name="Mendez-Lago M."/>
            <person name="Minx P."/>
            <person name="Mollenhauer M.U."/>
            <person name="Montooth K."/>
            <person name="Mount S.M."/>
            <person name="Mu X."/>
            <person name="Myers E."/>
            <person name="Negre B."/>
            <person name="Newfeld S."/>
            <person name="Nielsen R."/>
            <person name="Noor M.A."/>
            <person name="O'Grady P."/>
            <person name="Pachter L."/>
            <person name="Papaceit M."/>
            <person name="Parisi M.J."/>
            <person name="Parisi M."/>
            <person name="Parts L."/>
            <person name="Pedersen J.S."/>
            <person name="Pesole G."/>
            <person name="Phillippy A.M."/>
            <person name="Ponting C.P."/>
            <person name="Pop M."/>
            <person name="Porcelli D."/>
            <person name="Powell J.R."/>
            <person name="Prohaska S."/>
            <person name="Pruitt K."/>
            <person name="Puig M."/>
            <person name="Quesneville H."/>
            <person name="Ram K.R."/>
            <person name="Rand D."/>
            <person name="Rasmussen M.D."/>
            <person name="Reed L.K."/>
            <person name="Reenan R."/>
            <person name="Reily A."/>
            <person name="Remington K.A."/>
            <person name="Rieger T.T."/>
            <person name="Ritchie M.G."/>
            <person name="Robin C."/>
            <person name="Rogers Y.H."/>
            <person name="Rohde C."/>
            <person name="Rozas J."/>
            <person name="Rubenfield M.J."/>
            <person name="Ruiz A."/>
            <person name="Russo S."/>
            <person name="Salzberg S.L."/>
            <person name="Sanchez-Gracia A."/>
            <person name="Saranga D.J."/>
            <person name="Sato H."/>
            <person name="Schaeffer S.W."/>
            <person name="Schatz M.C."/>
            <person name="Schlenke T."/>
            <person name="Schwartz R."/>
            <person name="Segarra C."/>
            <person name="Singh R.S."/>
            <person name="Sirot L."/>
            <person name="Sirota M."/>
            <person name="Sisneros N.B."/>
            <person name="Smith C.D."/>
            <person name="Smith T.F."/>
            <person name="Spieth J."/>
            <person name="Stage D.E."/>
            <person name="Stark A."/>
            <person name="Stephan W."/>
            <person name="Strausberg R.L."/>
            <person name="Strempel S."/>
            <person name="Sturgill D."/>
            <person name="Sutton G."/>
            <person name="Sutton G.G."/>
            <person name="Tao W."/>
            <person name="Teichmann S."/>
            <person name="Tobari Y.N."/>
            <person name="Tomimura Y."/>
            <person name="Tsolas J.M."/>
            <person name="Valente V.L."/>
            <person name="Venter E."/>
            <person name="Venter J.C."/>
            <person name="Vicario S."/>
            <person name="Vieira F.G."/>
            <person name="Vilella A.J."/>
            <person name="Villasante A."/>
            <person name="Walenz B."/>
            <person name="Wang J."/>
            <person name="Wasserman M."/>
            <person name="Watts T."/>
            <person name="Wilson D."/>
            <person name="Wilson R.K."/>
            <person name="Wing R.A."/>
            <person name="Wolfner M.F."/>
            <person name="Wong A."/>
            <person name="Wong G.K."/>
            <person name="Wu C.I."/>
            <person name="Wu G."/>
            <person name="Yamamoto D."/>
            <person name="Yang H.P."/>
            <person name="Yang S.P."/>
            <person name="Yorke J.A."/>
            <person name="Yoshida K."/>
            <person name="Zdobnov E."/>
            <person name="Zhang P."/>
            <person name="Zhang Y."/>
            <person name="Zimin A.V."/>
            <person name="Baldwin J."/>
            <person name="Abdouelleil A."/>
            <person name="Abdulkadir J."/>
            <person name="Abebe A."/>
            <person name="Abera B."/>
            <person name="Abreu J."/>
            <person name="Acer S.C."/>
            <person name="Aftuck L."/>
            <person name="Alexander A."/>
            <person name="An P."/>
            <person name="Anderson E."/>
            <person name="Anderson S."/>
            <person name="Arachi H."/>
            <person name="Azer M."/>
            <person name="Bachantsang P."/>
            <person name="Barry A."/>
            <person name="Bayul T."/>
            <person name="Berlin A."/>
            <person name="Bessette D."/>
            <person name="Bloom T."/>
            <person name="Blye J."/>
            <person name="Boguslavskiy L."/>
            <person name="Bonnet C."/>
            <person name="Boukhgalter B."/>
            <person name="Bourzgui I."/>
            <person name="Brown A."/>
            <person name="Cahill P."/>
            <person name="Channer S."/>
            <person name="Cheshatsang Y."/>
            <person name="Chuda L."/>
            <person name="Citroen M."/>
            <person name="Collymore A."/>
            <person name="Cooke P."/>
            <person name="Costello M."/>
            <person name="D'Aco K."/>
            <person name="Daza R."/>
            <person name="De Haan G."/>
            <person name="DeGray S."/>
            <person name="DeMaso C."/>
            <person name="Dhargay N."/>
            <person name="Dooley K."/>
            <person name="Dooley E."/>
            <person name="Doricent M."/>
            <person name="Dorje P."/>
            <person name="Dorjee K."/>
            <person name="Dupes A."/>
            <person name="Elong R."/>
            <person name="Falk J."/>
            <person name="Farina A."/>
            <person name="Faro S."/>
            <person name="Ferguson D."/>
            <person name="Fisher S."/>
            <person name="Foley C.D."/>
            <person name="Franke A."/>
            <person name="Friedrich D."/>
            <person name="Gadbois L."/>
            <person name="Gearin G."/>
            <person name="Gearin C.R."/>
            <person name="Giannoukos G."/>
            <person name="Goode T."/>
            <person name="Graham J."/>
            <person name="Grandbois E."/>
            <person name="Grewal S."/>
            <person name="Gyaltsen K."/>
            <person name="Hafez N."/>
            <person name="Hagos B."/>
            <person name="Hall J."/>
            <person name="Henson C."/>
            <person name="Hollinger A."/>
            <person name="Honan T."/>
            <person name="Huard M.D."/>
            <person name="Hughes L."/>
            <person name="Hurhula B."/>
            <person name="Husby M.E."/>
            <person name="Kamat A."/>
            <person name="Kanga B."/>
            <person name="Kashin S."/>
            <person name="Khazanovich D."/>
            <person name="Kisner P."/>
            <person name="Lance K."/>
            <person name="Lara M."/>
            <person name="Lee W."/>
            <person name="Lennon N."/>
            <person name="Letendre F."/>
            <person name="LeVine R."/>
            <person name="Lipovsky A."/>
            <person name="Liu X."/>
            <person name="Liu J."/>
            <person name="Liu S."/>
            <person name="Lokyitsang T."/>
            <person name="Lokyitsang Y."/>
            <person name="Lubonja R."/>
            <person name="Lui A."/>
            <person name="MacDonald P."/>
            <person name="Magnisalis V."/>
            <person name="Maru K."/>
            <person name="Matthews C."/>
            <person name="McCusker W."/>
            <person name="McDonough S."/>
            <person name="Mehta T."/>
            <person name="Meldrim J."/>
            <person name="Meneus L."/>
            <person name="Mihai O."/>
            <person name="Mihalev A."/>
            <person name="Mihova T."/>
            <person name="Mittelman R."/>
            <person name="Mlenga V."/>
            <person name="Montmayeur A."/>
            <person name="Mulrain L."/>
            <person name="Navidi A."/>
            <person name="Naylor J."/>
            <person name="Negash T."/>
            <person name="Nguyen T."/>
            <person name="Nguyen N."/>
            <person name="Nicol R."/>
            <person name="Norbu C."/>
            <person name="Norbu N."/>
            <person name="Novod N."/>
            <person name="O'Neill B."/>
            <person name="Osman S."/>
            <person name="Markiewicz E."/>
            <person name="Oyono O.L."/>
            <person name="Patti C."/>
            <person name="Phunkhang P."/>
            <person name="Pierre F."/>
            <person name="Priest M."/>
            <person name="Raghuraman S."/>
            <person name="Rege F."/>
            <person name="Reyes R."/>
            <person name="Rise C."/>
            <person name="Rogov P."/>
            <person name="Ross K."/>
            <person name="Ryan E."/>
            <person name="Settipalli S."/>
            <person name="Shea T."/>
            <person name="Sherpa N."/>
            <person name="Shi L."/>
            <person name="Shih D."/>
            <person name="Sparrow T."/>
            <person name="Spaulding J."/>
            <person name="Stalker J."/>
            <person name="Stange-Thomann N."/>
            <person name="Stavropoulos S."/>
            <person name="Stone C."/>
            <person name="Strader C."/>
            <person name="Tesfaye S."/>
            <person name="Thomson T."/>
            <person name="Thoulutsang Y."/>
            <person name="Thoulutsang D."/>
            <person name="Topham K."/>
            <person name="Topping I."/>
            <person name="Tsamla T."/>
            <person name="Vassiliev H."/>
            <person name="Vo A."/>
            <person name="Wangchuk T."/>
            <person name="Wangdi T."/>
            <person name="Weiand M."/>
            <person name="Wilkinson J."/>
            <person name="Wilson A."/>
            <person name="Yadav S."/>
            <person name="Young G."/>
            <person name="Yu Q."/>
            <person name="Zembek L."/>
            <person name="Zhong D."/>
            <person name="Zimmer A."/>
            <person name="Zwirko Z."/>
            <person name="Jaffe D.B."/>
            <person name="Alvarez P."/>
            <person name="Brockman W."/>
            <person name="Butler J."/>
            <person name="Chin C."/>
            <person name="Gnerre S."/>
            <person name="Grabherr M."/>
            <person name="Kleber M."/>
            <person name="Mauceli E."/>
            <person name="MacCallum I."/>
        </authorList>
    </citation>
    <scope>NUCLEOTIDE SEQUENCE [LARGE SCALE GENOMIC DNA]</scope>
    <source>
        <strain evidence="10">Tucson 15287-2541.00</strain>
    </source>
</reference>
<dbReference type="PhylomeDB" id="B4JQ07"/>
<evidence type="ECO:0000256" key="2">
    <source>
        <dbReference type="ARBA" id="ARBA00010337"/>
    </source>
</evidence>
<keyword evidence="10" id="KW-1185">Reference proteome</keyword>
<dbReference type="GO" id="GO:0007020">
    <property type="term" value="P:microtubule nucleation"/>
    <property type="evidence" value="ECO:0007669"/>
    <property type="project" value="InterPro"/>
</dbReference>
<dbReference type="Pfam" id="PF04130">
    <property type="entry name" value="GCP_C_terminal"/>
    <property type="match status" value="1"/>
</dbReference>
<feature type="domain" description="Gamma tubulin complex component protein N-terminal" evidence="8">
    <location>
        <begin position="2"/>
        <end position="333"/>
    </location>
</feature>
<evidence type="ECO:0000313" key="9">
    <source>
        <dbReference type="EMBL" id="EDV98987.1"/>
    </source>
</evidence>
<dbReference type="SMR" id="B4JQ07"/>
<organism evidence="10">
    <name type="scientific">Drosophila grimshawi</name>
    <name type="common">Hawaiian fruit fly</name>
    <name type="synonym">Idiomyia grimshawi</name>
    <dbReference type="NCBI Taxonomy" id="7222"/>
    <lineage>
        <taxon>Eukaryota</taxon>
        <taxon>Metazoa</taxon>
        <taxon>Ecdysozoa</taxon>
        <taxon>Arthropoda</taxon>
        <taxon>Hexapoda</taxon>
        <taxon>Insecta</taxon>
        <taxon>Pterygota</taxon>
        <taxon>Neoptera</taxon>
        <taxon>Endopterygota</taxon>
        <taxon>Diptera</taxon>
        <taxon>Brachycera</taxon>
        <taxon>Muscomorpha</taxon>
        <taxon>Ephydroidea</taxon>
        <taxon>Drosophilidae</taxon>
        <taxon>Drosophila</taxon>
        <taxon>Hawaiian Drosophila</taxon>
    </lineage>
</organism>
<keyword evidence="5 6" id="KW-0206">Cytoskeleton</keyword>
<dbReference type="GO" id="GO:0051321">
    <property type="term" value="P:meiotic cell cycle"/>
    <property type="evidence" value="ECO:0007669"/>
    <property type="project" value="TreeGrafter"/>
</dbReference>
<dbReference type="Proteomes" id="UP000001070">
    <property type="component" value="Unassembled WGS sequence"/>
</dbReference>
<proteinExistence type="inferred from homology"/>
<dbReference type="eggNOG" id="KOG2065">
    <property type="taxonomic scope" value="Eukaryota"/>
</dbReference>
<dbReference type="InterPro" id="IPR042241">
    <property type="entry name" value="GCP_C_sf"/>
</dbReference>
<gene>
    <name evidence="9" type="primary">Dgri\GH13619</name>
    <name evidence="9" type="ORF">Dgri_GH13619</name>
</gene>
<evidence type="ECO:0000259" key="8">
    <source>
        <dbReference type="Pfam" id="PF17681"/>
    </source>
</evidence>
<dbReference type="GO" id="GO:0031122">
    <property type="term" value="P:cytoplasmic microtubule organization"/>
    <property type="evidence" value="ECO:0007669"/>
    <property type="project" value="TreeGrafter"/>
</dbReference>
<evidence type="ECO:0000256" key="6">
    <source>
        <dbReference type="RuleBase" id="RU363050"/>
    </source>
</evidence>
<dbReference type="GO" id="GO:0005874">
    <property type="term" value="C:microtubule"/>
    <property type="evidence" value="ECO:0007669"/>
    <property type="project" value="UniProtKB-KW"/>
</dbReference>
<comment type="subcellular location">
    <subcellularLocation>
        <location evidence="1 6">Cytoplasm</location>
        <location evidence="1 6">Cytoskeleton</location>
        <location evidence="1 6">Microtubule organizing center</location>
    </subcellularLocation>
</comment>
<dbReference type="HOGENOM" id="CLU_012029_0_0_1"/>
<dbReference type="Gene3D" id="1.20.120.1900">
    <property type="entry name" value="Gamma-tubulin complex, C-terminal domain"/>
    <property type="match status" value="1"/>
</dbReference>
<name>B4JQ07_DROGR</name>
<dbReference type="InterPro" id="IPR007259">
    <property type="entry name" value="GCP"/>
</dbReference>
<dbReference type="FunCoup" id="B4JQ07">
    <property type="interactions" value="1551"/>
</dbReference>
<sequence length="650" mass="75490">MLHDVLLSCLSLSCKGIGIKDFLSSKVVDVFLHPCERKIFTDILNILNYLNEIVRFAKYFGGVSNNITDFDEAEEFAAGFYLRNFANGIESALEDYYNEITLLEAFIMKNKPHSLIHIYNVLEKQLPCILFLRKLINDAKIQKLNGCKLLQSLYQNYDNGDYRIEQILLKVSKPVKLAFFSHLSHWMLFGVVDDEYAEFFITYRSTNENAVNNSSLTSSTHLTSVSEEEIWQYEINLNQLPSFVSSVLAEKVLFVGQTALIFKMDRSKQQNYKWSIKSQSSYCDAISELWDGKEAVFCKMIEDLHQEDMIDVFQLENVINQIKKHVSQRLSAIANVEDDLNRQMCLIKDFYLLGRGEFYMEFYRQLTENSESHLESTANYTRSFEIASNVMGISDDLENFSLSVIKTSIDLDETCEFENFQNLHLKYIYKWPLNLLFSPTTVERYNTVFRFLLIVRKLQYDLELVWANHKWAGKTPNPVNAKIMHFRNHLMFFLNNLQYYIQVDVLECQFSILMNVIKSKADFEEIQRAHSVFLANVLSQCFLLTDATDKKLNTTQSTCNSQYPVYGTFLEIFNVCEKFCLLHSGQNLPDGALKECDRLEERFNVSILGLIKLLNNLRSASSFGPLSQLLLRLDYNRWFSAEKKKANESS</sequence>
<dbReference type="GO" id="GO:0000278">
    <property type="term" value="P:mitotic cell cycle"/>
    <property type="evidence" value="ECO:0007669"/>
    <property type="project" value="TreeGrafter"/>
</dbReference>
<dbReference type="InParanoid" id="B4JQ07"/>
<evidence type="ECO:0000256" key="4">
    <source>
        <dbReference type="ARBA" id="ARBA00022701"/>
    </source>
</evidence>
<feature type="domain" description="Gamma tubulin complex component C-terminal" evidence="7">
    <location>
        <begin position="342"/>
        <end position="639"/>
    </location>
</feature>
<dbReference type="PANTHER" id="PTHR19302">
    <property type="entry name" value="GAMMA TUBULIN COMPLEX PROTEIN"/>
    <property type="match status" value="1"/>
</dbReference>
<evidence type="ECO:0000313" key="10">
    <source>
        <dbReference type="Proteomes" id="UP000001070"/>
    </source>
</evidence>
<dbReference type="GO" id="GO:0051225">
    <property type="term" value="P:spindle assembly"/>
    <property type="evidence" value="ECO:0007669"/>
    <property type="project" value="TreeGrafter"/>
</dbReference>